<dbReference type="GO" id="GO:0008757">
    <property type="term" value="F:S-adenosylmethionine-dependent methyltransferase activity"/>
    <property type="evidence" value="ECO:0007669"/>
    <property type="project" value="InterPro"/>
</dbReference>
<accession>A0A6J6H0S4</accession>
<feature type="compositionally biased region" description="Basic and acidic residues" evidence="1">
    <location>
        <begin position="14"/>
        <end position="30"/>
    </location>
</feature>
<proteinExistence type="predicted"/>
<protein>
    <submittedName>
        <fullName evidence="3">Unannotated protein</fullName>
    </submittedName>
</protein>
<feature type="region of interest" description="Disordered" evidence="1">
    <location>
        <begin position="1"/>
        <end position="32"/>
    </location>
</feature>
<dbReference type="PANTHER" id="PTHR43036">
    <property type="entry name" value="OSJNBB0011N17.9 PROTEIN"/>
    <property type="match status" value="1"/>
</dbReference>
<dbReference type="SUPFAM" id="SSF53335">
    <property type="entry name" value="S-adenosyl-L-methionine-dependent methyltransferases"/>
    <property type="match status" value="1"/>
</dbReference>
<dbReference type="InterPro" id="IPR013216">
    <property type="entry name" value="Methyltransf_11"/>
</dbReference>
<dbReference type="Gene3D" id="3.40.50.150">
    <property type="entry name" value="Vaccinia Virus protein VP39"/>
    <property type="match status" value="1"/>
</dbReference>
<organism evidence="3">
    <name type="scientific">freshwater metagenome</name>
    <dbReference type="NCBI Taxonomy" id="449393"/>
    <lineage>
        <taxon>unclassified sequences</taxon>
        <taxon>metagenomes</taxon>
        <taxon>ecological metagenomes</taxon>
    </lineage>
</organism>
<evidence type="ECO:0000256" key="1">
    <source>
        <dbReference type="SAM" id="MobiDB-lite"/>
    </source>
</evidence>
<dbReference type="PANTHER" id="PTHR43036:SF2">
    <property type="entry name" value="OS04G0481300 PROTEIN"/>
    <property type="match status" value="1"/>
</dbReference>
<reference evidence="3" key="1">
    <citation type="submission" date="2020-05" db="EMBL/GenBank/DDBJ databases">
        <authorList>
            <person name="Chiriac C."/>
            <person name="Salcher M."/>
            <person name="Ghai R."/>
            <person name="Kavagutti S V."/>
        </authorList>
    </citation>
    <scope>NUCLEOTIDE SEQUENCE</scope>
</reference>
<dbReference type="CDD" id="cd02440">
    <property type="entry name" value="AdoMet_MTases"/>
    <property type="match status" value="1"/>
</dbReference>
<gene>
    <name evidence="3" type="ORF">UFOPK1493_04581</name>
</gene>
<evidence type="ECO:0000259" key="2">
    <source>
        <dbReference type="Pfam" id="PF08241"/>
    </source>
</evidence>
<dbReference type="AlphaFoldDB" id="A0A6J6H0S4"/>
<sequence length="255" mass="27524">MATPARDNGPMDAVDGRPEPGPEPDPHDDFPIGFFTRVDESPDEVFYEPDRFVTHIDDRAVQTVGRLYRQLGIDGEGSAGAVLDLMSSWVSHFLTPPSELVVLGMNERELRANRQARAYVVQDLNADPRLPFPDDRFGAATCCVSIDYLVRPIDVLREVARVVRPGGLVVCTFSNRCFPTKVIRGWLAITEEQRCHTVGRYFRLAGGYDEPMAALCTPAGTPGDPLYAVWAAVSGGAGEGSGEGSDGVGAPDTAG</sequence>
<feature type="domain" description="Methyltransferase type 11" evidence="2">
    <location>
        <begin position="114"/>
        <end position="171"/>
    </location>
</feature>
<evidence type="ECO:0000313" key="3">
    <source>
        <dbReference type="EMBL" id="CAB4604904.1"/>
    </source>
</evidence>
<dbReference type="EMBL" id="CAEZSR010000390">
    <property type="protein sequence ID" value="CAB4604904.1"/>
    <property type="molecule type" value="Genomic_DNA"/>
</dbReference>
<dbReference type="Pfam" id="PF08241">
    <property type="entry name" value="Methyltransf_11"/>
    <property type="match status" value="1"/>
</dbReference>
<dbReference type="InterPro" id="IPR029063">
    <property type="entry name" value="SAM-dependent_MTases_sf"/>
</dbReference>
<name>A0A6J6H0S4_9ZZZZ</name>